<evidence type="ECO:0000313" key="2">
    <source>
        <dbReference type="Proteomes" id="UP000191160"/>
    </source>
</evidence>
<gene>
    <name evidence="1" type="ORF">B1202_11920</name>
</gene>
<dbReference type="InterPro" id="IPR056912">
    <property type="entry name" value="Phage_JBD30_tail_term-like"/>
</dbReference>
<dbReference type="EMBL" id="MVKX01000007">
    <property type="protein sequence ID" value="OOV81255.1"/>
    <property type="molecule type" value="Genomic_DNA"/>
</dbReference>
<sequence length="140" mass="15586">MSTFFAVRDEIAEKLKEISEFKQIYTPLNSVVVTEMSQVTPSAHINFVRIDKKASAGKGSINQIGQQWAVTVACRNAQSQQNDGRVVSDEAGLLTEKVIQLLSGWKPQSSRNELDLISVRDGYSPGFAYITIIFESQKFI</sequence>
<name>A0A1T1GUQ7_9GAMM</name>
<reference evidence="1 2" key="1">
    <citation type="submission" date="2017-02" db="EMBL/GenBank/DDBJ databases">
        <title>Acinetobacter sp. ANC 4945, whole genome shotgun sequencing project.</title>
        <authorList>
            <person name="Radolfova-Krizova L."/>
            <person name="Al Atrouni A."/>
            <person name="Nemec A."/>
        </authorList>
    </citation>
    <scope>NUCLEOTIDE SEQUENCE [LARGE SCALE GENOMIC DNA]</scope>
    <source>
        <strain evidence="1 2">ANC 4945</strain>
    </source>
</reference>
<proteinExistence type="predicted"/>
<keyword evidence="2" id="KW-1185">Reference proteome</keyword>
<accession>A0A1T1GUQ7</accession>
<dbReference type="Proteomes" id="UP000191160">
    <property type="component" value="Unassembled WGS sequence"/>
</dbReference>
<protein>
    <recommendedName>
        <fullName evidence="3">DUF3168 domain-containing protein</fullName>
    </recommendedName>
</protein>
<comment type="caution">
    <text evidence="1">The sequence shown here is derived from an EMBL/GenBank/DDBJ whole genome shotgun (WGS) entry which is preliminary data.</text>
</comment>
<organism evidence="1 2">
    <name type="scientific">Acinetobacter amyesii</name>
    <dbReference type="NCBI Taxonomy" id="2942470"/>
    <lineage>
        <taxon>Bacteria</taxon>
        <taxon>Pseudomonadati</taxon>
        <taxon>Pseudomonadota</taxon>
        <taxon>Gammaproteobacteria</taxon>
        <taxon>Moraxellales</taxon>
        <taxon>Moraxellaceae</taxon>
        <taxon>Acinetobacter</taxon>
    </lineage>
</organism>
<evidence type="ECO:0000313" key="1">
    <source>
        <dbReference type="EMBL" id="OOV81255.1"/>
    </source>
</evidence>
<dbReference type="RefSeq" id="WP_078190820.1">
    <property type="nucleotide sequence ID" value="NZ_JAMCOZ010000009.1"/>
</dbReference>
<dbReference type="Pfam" id="PF23840">
    <property type="entry name" value="Phage_tail_terminator"/>
    <property type="match status" value="1"/>
</dbReference>
<dbReference type="AlphaFoldDB" id="A0A1T1GUQ7"/>
<evidence type="ECO:0008006" key="3">
    <source>
        <dbReference type="Google" id="ProtNLM"/>
    </source>
</evidence>